<gene>
    <name evidence="1" type="ORF">METZ01_LOCUS72890</name>
</gene>
<name>A0A381TVG2_9ZZZZ</name>
<protein>
    <submittedName>
        <fullName evidence="1">Uncharacterized protein</fullName>
    </submittedName>
</protein>
<evidence type="ECO:0000313" key="1">
    <source>
        <dbReference type="EMBL" id="SVA20036.1"/>
    </source>
</evidence>
<reference evidence="1" key="1">
    <citation type="submission" date="2018-05" db="EMBL/GenBank/DDBJ databases">
        <authorList>
            <person name="Lanie J.A."/>
            <person name="Ng W.-L."/>
            <person name="Kazmierczak K.M."/>
            <person name="Andrzejewski T.M."/>
            <person name="Davidsen T.M."/>
            <person name="Wayne K.J."/>
            <person name="Tettelin H."/>
            <person name="Glass J.I."/>
            <person name="Rusch D."/>
            <person name="Podicherti R."/>
            <person name="Tsui H.-C.T."/>
            <person name="Winkler M.E."/>
        </authorList>
    </citation>
    <scope>NUCLEOTIDE SEQUENCE</scope>
</reference>
<sequence>VGLGNTDSRDGEDGSLKGSRKVKSLLAIET</sequence>
<feature type="non-terminal residue" evidence="1">
    <location>
        <position position="1"/>
    </location>
</feature>
<accession>A0A381TVG2</accession>
<dbReference type="EMBL" id="UINC01005240">
    <property type="protein sequence ID" value="SVA20036.1"/>
    <property type="molecule type" value="Genomic_DNA"/>
</dbReference>
<proteinExistence type="predicted"/>
<organism evidence="1">
    <name type="scientific">marine metagenome</name>
    <dbReference type="NCBI Taxonomy" id="408172"/>
    <lineage>
        <taxon>unclassified sequences</taxon>
        <taxon>metagenomes</taxon>
        <taxon>ecological metagenomes</taxon>
    </lineage>
</organism>
<dbReference type="AlphaFoldDB" id="A0A381TVG2"/>